<gene>
    <name evidence="1" type="ORF">UFOVP1454_27</name>
</gene>
<dbReference type="Pfam" id="PF13479">
    <property type="entry name" value="AAA_24"/>
    <property type="match status" value="1"/>
</dbReference>
<protein>
    <submittedName>
        <fullName evidence="1">AAA domain containing protein</fullName>
    </submittedName>
</protein>
<reference evidence="1" key="1">
    <citation type="submission" date="2020-05" db="EMBL/GenBank/DDBJ databases">
        <authorList>
            <person name="Chiriac C."/>
            <person name="Salcher M."/>
            <person name="Ghai R."/>
            <person name="Kavagutti S V."/>
        </authorList>
    </citation>
    <scope>NUCLEOTIDE SEQUENCE</scope>
</reference>
<proteinExistence type="predicted"/>
<dbReference type="InterPro" id="IPR027417">
    <property type="entry name" value="P-loop_NTPase"/>
</dbReference>
<dbReference type="SUPFAM" id="SSF52540">
    <property type="entry name" value="P-loop containing nucleoside triphosphate hydrolases"/>
    <property type="match status" value="1"/>
</dbReference>
<name>A0A6J5SIM1_9CAUD</name>
<accession>A0A6J5SIM1</accession>
<dbReference type="EMBL" id="LR797414">
    <property type="protein sequence ID" value="CAB4214212.1"/>
    <property type="molecule type" value="Genomic_DNA"/>
</dbReference>
<organism evidence="1">
    <name type="scientific">uncultured Caudovirales phage</name>
    <dbReference type="NCBI Taxonomy" id="2100421"/>
    <lineage>
        <taxon>Viruses</taxon>
        <taxon>Duplodnaviria</taxon>
        <taxon>Heunggongvirae</taxon>
        <taxon>Uroviricota</taxon>
        <taxon>Caudoviricetes</taxon>
        <taxon>Peduoviridae</taxon>
        <taxon>Maltschvirus</taxon>
        <taxon>Maltschvirus maltsch</taxon>
    </lineage>
</organism>
<evidence type="ECO:0000313" key="1">
    <source>
        <dbReference type="EMBL" id="CAB4214212.1"/>
    </source>
</evidence>
<sequence length="268" mass="30328">MSNITTFTADRLITATTKREPILILFAPNGNGKTTFVSSIGNVFILDTEDKCNEVENSTRFVPKTYQEALECLKYLYRMESMPFDAVVIDTLDWLEKRVHEEICKTHNTKTIIDDKCKELNFGKGKILAANMFIGDVLPILEAIRKKHNIPVVLCAQQMLQKIKSPDVEEYQVVDLRLEPKLAAFISDKVDGKLYIQIRYNKDFKGAVTPTSERYLITGNTKGIAAKNSLHLPNEIDIGETTGWADFKVKIGTTKPKKLITTNPKKEQ</sequence>